<evidence type="ECO:0000259" key="1">
    <source>
        <dbReference type="Pfam" id="PF05050"/>
    </source>
</evidence>
<dbReference type="PANTHER" id="PTHR34203:SF15">
    <property type="entry name" value="SLL1173 PROTEIN"/>
    <property type="match status" value="1"/>
</dbReference>
<dbReference type="EMBL" id="OBQD01000021">
    <property type="protein sequence ID" value="SOC46110.1"/>
    <property type="molecule type" value="Genomic_DNA"/>
</dbReference>
<dbReference type="Gene3D" id="3.40.50.150">
    <property type="entry name" value="Vaccinia Virus protein VP39"/>
    <property type="match status" value="1"/>
</dbReference>
<dbReference type="Pfam" id="PF05050">
    <property type="entry name" value="Methyltransf_21"/>
    <property type="match status" value="1"/>
</dbReference>
<dbReference type="RefSeq" id="WP_176526887.1">
    <property type="nucleotide sequence ID" value="NZ_OBQD01000021.1"/>
</dbReference>
<evidence type="ECO:0000313" key="2">
    <source>
        <dbReference type="EMBL" id="SOC46110.1"/>
    </source>
</evidence>
<dbReference type="Proteomes" id="UP000219167">
    <property type="component" value="Unassembled WGS sequence"/>
</dbReference>
<keyword evidence="3" id="KW-1185">Reference proteome</keyword>
<name>A0A285UWA9_9HYPH</name>
<dbReference type="PANTHER" id="PTHR34203">
    <property type="entry name" value="METHYLTRANSFERASE, FKBM FAMILY PROTEIN"/>
    <property type="match status" value="1"/>
</dbReference>
<dbReference type="SUPFAM" id="SSF53335">
    <property type="entry name" value="S-adenosyl-L-methionine-dependent methyltransferases"/>
    <property type="match status" value="1"/>
</dbReference>
<feature type="domain" description="Methyltransferase FkbM" evidence="1">
    <location>
        <begin position="141"/>
        <end position="299"/>
    </location>
</feature>
<keyword evidence="2" id="KW-0808">Transferase</keyword>
<dbReference type="NCBIfam" id="TIGR01444">
    <property type="entry name" value="fkbM_fam"/>
    <property type="match status" value="1"/>
</dbReference>
<accession>A0A285UWA9</accession>
<dbReference type="AlphaFoldDB" id="A0A285UWA9"/>
<protein>
    <submittedName>
        <fullName evidence="2">FkbM family methyltransferase</fullName>
    </submittedName>
</protein>
<organism evidence="2 3">
    <name type="scientific">Rhizobium subbaraonis</name>
    <dbReference type="NCBI Taxonomy" id="908946"/>
    <lineage>
        <taxon>Bacteria</taxon>
        <taxon>Pseudomonadati</taxon>
        <taxon>Pseudomonadota</taxon>
        <taxon>Alphaproteobacteria</taxon>
        <taxon>Hyphomicrobiales</taxon>
        <taxon>Rhizobiaceae</taxon>
        <taxon>Rhizobium/Agrobacterium group</taxon>
        <taxon>Rhizobium</taxon>
    </lineage>
</organism>
<dbReference type="GO" id="GO:0032259">
    <property type="term" value="P:methylation"/>
    <property type="evidence" value="ECO:0007669"/>
    <property type="project" value="UniProtKB-KW"/>
</dbReference>
<dbReference type="InterPro" id="IPR052514">
    <property type="entry name" value="SAM-dependent_MTase"/>
</dbReference>
<dbReference type="InterPro" id="IPR029063">
    <property type="entry name" value="SAM-dependent_MTases_sf"/>
</dbReference>
<reference evidence="2 3" key="1">
    <citation type="submission" date="2017-08" db="EMBL/GenBank/DDBJ databases">
        <authorList>
            <person name="de Groot N.N."/>
        </authorList>
    </citation>
    <scope>NUCLEOTIDE SEQUENCE [LARGE SCALE GENOMIC DNA]</scope>
    <source>
        <strain evidence="2 3">JC85</strain>
    </source>
</reference>
<evidence type="ECO:0000313" key="3">
    <source>
        <dbReference type="Proteomes" id="UP000219167"/>
    </source>
</evidence>
<dbReference type="GO" id="GO:0008168">
    <property type="term" value="F:methyltransferase activity"/>
    <property type="evidence" value="ECO:0007669"/>
    <property type="project" value="UniProtKB-KW"/>
</dbReference>
<sequence>MRTLEKAIAFNGAYRNSWKEYFGALTRAQIESRLSKLTSGLDAESTELCRTQVELVPYFFPNPILEKLFISDIAKKELLPIKTANTLEKAGFFGREQECLDKLHRDLDLPEQPLPELILHSGLKYISQIARDRIGGKAVIDGGAYIGDTAKLFHTYYSPEKIYAIEPEKKSYETLCTLVEQWNLSEAIVPLRRLLSDTEGIGALWGTGVGASTLKKEGEDAIPYDVLPSSTVDSIVHEFSIPSVGLIKLDVEGNELAAVLGALETLKRDRPVLLISIYHTARDFFEIKPIIENENLNYKFLVRKVSHDLMKEVVLIGIPTGY</sequence>
<dbReference type="InterPro" id="IPR006342">
    <property type="entry name" value="FkbM_mtfrase"/>
</dbReference>
<keyword evidence="2" id="KW-0489">Methyltransferase</keyword>
<gene>
    <name evidence="2" type="ORF">SAMN05892877_1213</name>
</gene>
<proteinExistence type="predicted"/>